<dbReference type="Proteomes" id="UP001437256">
    <property type="component" value="Unassembled WGS sequence"/>
</dbReference>
<comment type="caution">
    <text evidence="2">The sequence shown here is derived from an EMBL/GenBank/DDBJ whole genome shotgun (WGS) entry which is preliminary data.</text>
</comment>
<feature type="region of interest" description="Disordered" evidence="1">
    <location>
        <begin position="403"/>
        <end position="431"/>
    </location>
</feature>
<sequence>MIDNTPSSSPVVTDFDSSPYTALMDLLACYSYRWRTLSLDSGVKASHLRPLDRLTKEDLPLLETVYTGKLVLLVVGANPSAVPSTPPREEPTSFAKLLPQLSSLRSLHSRSGCLLTLDIASTYRRLTQLTLSSSILATVALRQIATSCRVLSTLTLQSFFYSPREDLVLSQEAPVDWPSLRELNLQLEGAGYYIGGHGHDAPSFHPVLKGTFDSILAPQLCRLFVQFGTSTSRPVEDVVPFQGFIASSPRLTHLHVLGYNVLDPESLSRCLQFAPSLTTLTIRPRTQHILGRRRLGSPRRPVVILPSPVWIPKLLSSLNELGSCPEMEMLDLGGCTPGDVNLILEFVQEESRSLKLKHFRADLSSLGEEGVRAVTSATLIETLGALRESLGITVDLEWKVSENTKHNDPSKGMPIENSPWARDSYHNQPPK</sequence>
<dbReference type="SUPFAM" id="SSF52047">
    <property type="entry name" value="RNI-like"/>
    <property type="match status" value="1"/>
</dbReference>
<evidence type="ECO:0000313" key="3">
    <source>
        <dbReference type="Proteomes" id="UP001437256"/>
    </source>
</evidence>
<protein>
    <submittedName>
        <fullName evidence="2">Uncharacterized protein</fullName>
    </submittedName>
</protein>
<evidence type="ECO:0000313" key="2">
    <source>
        <dbReference type="EMBL" id="KAL0070034.1"/>
    </source>
</evidence>
<reference evidence="2 3" key="1">
    <citation type="submission" date="2024-05" db="EMBL/GenBank/DDBJ databases">
        <title>A draft genome resource for the thread blight pathogen Marasmius tenuissimus strain MS-2.</title>
        <authorList>
            <person name="Yulfo-Soto G.E."/>
            <person name="Baruah I.K."/>
            <person name="Amoako-Attah I."/>
            <person name="Bukari Y."/>
            <person name="Meinhardt L.W."/>
            <person name="Bailey B.A."/>
            <person name="Cohen S.P."/>
        </authorList>
    </citation>
    <scope>NUCLEOTIDE SEQUENCE [LARGE SCALE GENOMIC DNA]</scope>
    <source>
        <strain evidence="2 3">MS-2</strain>
    </source>
</reference>
<dbReference type="InterPro" id="IPR032675">
    <property type="entry name" value="LRR_dom_sf"/>
</dbReference>
<organism evidence="2 3">
    <name type="scientific">Marasmius tenuissimus</name>
    <dbReference type="NCBI Taxonomy" id="585030"/>
    <lineage>
        <taxon>Eukaryota</taxon>
        <taxon>Fungi</taxon>
        <taxon>Dikarya</taxon>
        <taxon>Basidiomycota</taxon>
        <taxon>Agaricomycotina</taxon>
        <taxon>Agaricomycetes</taxon>
        <taxon>Agaricomycetidae</taxon>
        <taxon>Agaricales</taxon>
        <taxon>Marasmiineae</taxon>
        <taxon>Marasmiaceae</taxon>
        <taxon>Marasmius</taxon>
    </lineage>
</organism>
<gene>
    <name evidence="2" type="ORF">AAF712_002931</name>
</gene>
<dbReference type="EMBL" id="JBBXMP010000009">
    <property type="protein sequence ID" value="KAL0070034.1"/>
    <property type="molecule type" value="Genomic_DNA"/>
</dbReference>
<keyword evidence="3" id="KW-1185">Reference proteome</keyword>
<proteinExistence type="predicted"/>
<accession>A0ABR3A9L4</accession>
<name>A0ABR3A9L4_9AGAR</name>
<evidence type="ECO:0000256" key="1">
    <source>
        <dbReference type="SAM" id="MobiDB-lite"/>
    </source>
</evidence>
<dbReference type="Gene3D" id="3.80.10.10">
    <property type="entry name" value="Ribonuclease Inhibitor"/>
    <property type="match status" value="1"/>
</dbReference>